<evidence type="ECO:0000256" key="1">
    <source>
        <dbReference type="ARBA" id="ARBA00004651"/>
    </source>
</evidence>
<keyword evidence="10" id="KW-1185">Reference proteome</keyword>
<dbReference type="AlphaFoldDB" id="A0A433YFM6"/>
<evidence type="ECO:0000256" key="2">
    <source>
        <dbReference type="ARBA" id="ARBA00022448"/>
    </source>
</evidence>
<dbReference type="SUPFAM" id="SSF103473">
    <property type="entry name" value="MFS general substrate transporter"/>
    <property type="match status" value="1"/>
</dbReference>
<dbReference type="OrthoDB" id="9775268at2"/>
<feature type="domain" description="Major facilitator superfamily (MFS) profile" evidence="8">
    <location>
        <begin position="14"/>
        <end position="420"/>
    </location>
</feature>
<organism evidence="9 10">
    <name type="scientific">Paenibacillus anaericanus</name>
    <dbReference type="NCBI Taxonomy" id="170367"/>
    <lineage>
        <taxon>Bacteria</taxon>
        <taxon>Bacillati</taxon>
        <taxon>Bacillota</taxon>
        <taxon>Bacilli</taxon>
        <taxon>Bacillales</taxon>
        <taxon>Paenibacillaceae</taxon>
        <taxon>Paenibacillus</taxon>
    </lineage>
</organism>
<comment type="caution">
    <text evidence="9">The sequence shown here is derived from an EMBL/GenBank/DDBJ whole genome shotgun (WGS) entry which is preliminary data.</text>
</comment>
<keyword evidence="5 7" id="KW-1133">Transmembrane helix</keyword>
<comment type="subcellular location">
    <subcellularLocation>
        <location evidence="1">Cell membrane</location>
        <topology evidence="1">Multi-pass membrane protein</topology>
    </subcellularLocation>
</comment>
<dbReference type="EMBL" id="RZNY01000001">
    <property type="protein sequence ID" value="RUT48688.1"/>
    <property type="molecule type" value="Genomic_DNA"/>
</dbReference>
<evidence type="ECO:0000256" key="3">
    <source>
        <dbReference type="ARBA" id="ARBA00022475"/>
    </source>
</evidence>
<keyword evidence="6 7" id="KW-0472">Membrane</keyword>
<dbReference type="Pfam" id="PF07690">
    <property type="entry name" value="MFS_1"/>
    <property type="match status" value="1"/>
</dbReference>
<dbReference type="InterPro" id="IPR036259">
    <property type="entry name" value="MFS_trans_sf"/>
</dbReference>
<evidence type="ECO:0000256" key="4">
    <source>
        <dbReference type="ARBA" id="ARBA00022692"/>
    </source>
</evidence>
<dbReference type="RefSeq" id="WP_127190282.1">
    <property type="nucleotide sequence ID" value="NZ_RZNY01000001.1"/>
</dbReference>
<feature type="transmembrane region" description="Helical" evidence="7">
    <location>
        <begin position="174"/>
        <end position="192"/>
    </location>
</feature>
<proteinExistence type="predicted"/>
<dbReference type="PANTHER" id="PTHR43266:SF9">
    <property type="entry name" value="PERMEASE, MAJOR FACILITATOR SUPERFAMILY-RELATED"/>
    <property type="match status" value="1"/>
</dbReference>
<keyword evidence="2" id="KW-0813">Transport</keyword>
<feature type="transmembrane region" description="Helical" evidence="7">
    <location>
        <begin position="47"/>
        <end position="68"/>
    </location>
</feature>
<sequence>MDIDVPNKRNDNRNIFLFFTGKLITMLGSSMYTFIIGLYILKLTGSGGNFALTIICGMLPRILLSPFAGVIADRMSRRKLLIGSDAASTIVMLLAFSTVSFAGLSLITVYASLILLSVCSTFYSVSLSSSVMMLVEEDNVQRASSLGQISSSIGNILGPILGGILYAYVSLEMFMLFNGLAFLISTLMGWSLKFKPSASSSPDYDMNTGDGSSKGFLTSFQRSFIEGFHYAKRNHLIWGMIKLAFWINFFISALNVFLPYIIVESLKLSSKQYGTIDAMLAAGMLLMSALLSIRKQLGDPIKSLLQGTTTLSILIISMSLPLLITFTSLGSFVFYMILMLIVGIIIIYINIPIQVTLQKTIEEEYRGRVFGILDTMASAIAPLGMVLFGLTLDWIPSFYIPIISGLGLLLVTWIGAHELRKVPSQTTVASSQQASSSQ</sequence>
<protein>
    <submittedName>
        <fullName evidence="9">MFS transporter</fullName>
    </submittedName>
</protein>
<evidence type="ECO:0000256" key="6">
    <source>
        <dbReference type="ARBA" id="ARBA00023136"/>
    </source>
</evidence>
<keyword evidence="3" id="KW-1003">Cell membrane</keyword>
<dbReference type="GO" id="GO:0005886">
    <property type="term" value="C:plasma membrane"/>
    <property type="evidence" value="ECO:0007669"/>
    <property type="project" value="UniProtKB-SubCell"/>
</dbReference>
<evidence type="ECO:0000259" key="8">
    <source>
        <dbReference type="PROSITE" id="PS50850"/>
    </source>
</evidence>
<feature type="transmembrane region" description="Helical" evidence="7">
    <location>
        <begin position="274"/>
        <end position="293"/>
    </location>
</feature>
<feature type="transmembrane region" description="Helical" evidence="7">
    <location>
        <begin position="332"/>
        <end position="351"/>
    </location>
</feature>
<dbReference type="PROSITE" id="PS50850">
    <property type="entry name" value="MFS"/>
    <property type="match status" value="1"/>
</dbReference>
<keyword evidence="4 7" id="KW-0812">Transmembrane</keyword>
<feature type="transmembrane region" description="Helical" evidence="7">
    <location>
        <begin position="305"/>
        <end position="326"/>
    </location>
</feature>
<feature type="transmembrane region" description="Helical" evidence="7">
    <location>
        <begin position="372"/>
        <end position="392"/>
    </location>
</feature>
<feature type="transmembrane region" description="Helical" evidence="7">
    <location>
        <begin position="243"/>
        <end position="262"/>
    </location>
</feature>
<dbReference type="CDD" id="cd06173">
    <property type="entry name" value="MFS_MefA_like"/>
    <property type="match status" value="1"/>
</dbReference>
<dbReference type="GO" id="GO:0022857">
    <property type="term" value="F:transmembrane transporter activity"/>
    <property type="evidence" value="ECO:0007669"/>
    <property type="project" value="InterPro"/>
</dbReference>
<dbReference type="InterPro" id="IPR011701">
    <property type="entry name" value="MFS"/>
</dbReference>
<accession>A0A433YFM6</accession>
<dbReference type="InterPro" id="IPR020846">
    <property type="entry name" value="MFS_dom"/>
</dbReference>
<feature type="transmembrane region" description="Helical" evidence="7">
    <location>
        <begin position="398"/>
        <end position="416"/>
    </location>
</feature>
<dbReference type="Proteomes" id="UP000279446">
    <property type="component" value="Unassembled WGS sequence"/>
</dbReference>
<evidence type="ECO:0000313" key="9">
    <source>
        <dbReference type="EMBL" id="RUT48688.1"/>
    </source>
</evidence>
<evidence type="ECO:0000313" key="10">
    <source>
        <dbReference type="Proteomes" id="UP000279446"/>
    </source>
</evidence>
<dbReference type="PANTHER" id="PTHR43266">
    <property type="entry name" value="MACROLIDE-EFFLUX PROTEIN"/>
    <property type="match status" value="1"/>
</dbReference>
<evidence type="ECO:0000256" key="7">
    <source>
        <dbReference type="SAM" id="Phobius"/>
    </source>
</evidence>
<gene>
    <name evidence="9" type="ORF">EJP82_01765</name>
</gene>
<feature type="transmembrane region" description="Helical" evidence="7">
    <location>
        <begin position="80"/>
        <end position="104"/>
    </location>
</feature>
<reference evidence="9 10" key="1">
    <citation type="submission" date="2018-12" db="EMBL/GenBank/DDBJ databases">
        <authorList>
            <person name="Sun L."/>
            <person name="Chen Z."/>
        </authorList>
    </citation>
    <scope>NUCLEOTIDE SEQUENCE [LARGE SCALE GENOMIC DNA]</scope>
    <source>
        <strain evidence="9 10">DSM 15890</strain>
    </source>
</reference>
<dbReference type="Gene3D" id="1.20.1250.20">
    <property type="entry name" value="MFS general substrate transporter like domains"/>
    <property type="match status" value="1"/>
</dbReference>
<name>A0A433YFM6_9BACL</name>
<evidence type="ECO:0000256" key="5">
    <source>
        <dbReference type="ARBA" id="ARBA00022989"/>
    </source>
</evidence>
<feature type="transmembrane region" description="Helical" evidence="7">
    <location>
        <begin position="15"/>
        <end position="41"/>
    </location>
</feature>